<dbReference type="SUPFAM" id="SSF52540">
    <property type="entry name" value="P-loop containing nucleoside triphosphate hydrolases"/>
    <property type="match status" value="1"/>
</dbReference>
<keyword evidence="8" id="KW-0547">Nucleotide-binding</keyword>
<dbReference type="InterPro" id="IPR014001">
    <property type="entry name" value="Helicase_ATP-bd"/>
</dbReference>
<protein>
    <recommendedName>
        <fullName evidence="19">ATP-dependent DNA helicase Q4</fullName>
        <ecNumber evidence="17">5.6.2.4</ecNumber>
    </recommendedName>
    <alternativeName>
        <fullName evidence="20">DNA 3'-5' helicase RecQ4</fullName>
    </alternativeName>
    <alternativeName>
        <fullName evidence="21">DNA helicase, RecQ-like type 4</fullName>
    </alternativeName>
    <alternativeName>
        <fullName evidence="22">RecQ protein-like 4</fullName>
    </alternativeName>
</protein>
<dbReference type="InterPro" id="IPR021110">
    <property type="entry name" value="DNA_rep_checkpnt_protein"/>
</dbReference>
<evidence type="ECO:0000256" key="2">
    <source>
        <dbReference type="ARBA" id="ARBA00004123"/>
    </source>
</evidence>
<dbReference type="CDD" id="cd18018">
    <property type="entry name" value="DEXHc_RecQ4-like"/>
    <property type="match status" value="1"/>
</dbReference>
<keyword evidence="5" id="KW-0963">Cytoplasm</keyword>
<dbReference type="PROSITE" id="PS51192">
    <property type="entry name" value="HELICASE_ATP_BIND_1"/>
    <property type="match status" value="1"/>
</dbReference>
<dbReference type="FunFam" id="1.10.10.1460:FF:000001">
    <property type="entry name" value="DNA replication regulator Sld2"/>
    <property type="match status" value="1"/>
</dbReference>
<dbReference type="SMART" id="SM00490">
    <property type="entry name" value="HELICc"/>
    <property type="match status" value="1"/>
</dbReference>
<dbReference type="GO" id="GO:0005694">
    <property type="term" value="C:chromosome"/>
    <property type="evidence" value="ECO:0007669"/>
    <property type="project" value="TreeGrafter"/>
</dbReference>
<evidence type="ECO:0000256" key="5">
    <source>
        <dbReference type="ARBA" id="ARBA00022490"/>
    </source>
</evidence>
<evidence type="ECO:0000256" key="14">
    <source>
        <dbReference type="ARBA" id="ARBA00023235"/>
    </source>
</evidence>
<feature type="compositionally biased region" description="Polar residues" evidence="24">
    <location>
        <begin position="480"/>
        <end position="495"/>
    </location>
</feature>
<dbReference type="InterPro" id="IPR001878">
    <property type="entry name" value="Znf_CCHC"/>
</dbReference>
<evidence type="ECO:0000256" key="11">
    <source>
        <dbReference type="ARBA" id="ARBA00022833"/>
    </source>
</evidence>
<dbReference type="EMBL" id="GBXI01016409">
    <property type="protein sequence ID" value="JAC97882.1"/>
    <property type="molecule type" value="Transcribed_RNA"/>
</dbReference>
<organism evidence="28">
    <name type="scientific">Zeugodacus cucurbitae</name>
    <name type="common">Melon fruit fly</name>
    <name type="synonym">Bactrocera cucurbitae</name>
    <dbReference type="NCBI Taxonomy" id="28588"/>
    <lineage>
        <taxon>Eukaryota</taxon>
        <taxon>Metazoa</taxon>
        <taxon>Ecdysozoa</taxon>
        <taxon>Arthropoda</taxon>
        <taxon>Hexapoda</taxon>
        <taxon>Insecta</taxon>
        <taxon>Pterygota</taxon>
        <taxon>Neoptera</taxon>
        <taxon>Endopterygota</taxon>
        <taxon>Diptera</taxon>
        <taxon>Brachycera</taxon>
        <taxon>Muscomorpha</taxon>
        <taxon>Tephritoidea</taxon>
        <taxon>Tephritidae</taxon>
        <taxon>Zeugodacus</taxon>
        <taxon>Zeugodacus</taxon>
    </lineage>
</organism>
<evidence type="ECO:0000256" key="6">
    <source>
        <dbReference type="ARBA" id="ARBA00022553"/>
    </source>
</evidence>
<comment type="catalytic activity">
    <reaction evidence="16">
        <text>Couples ATP hydrolysis with the unwinding of duplex DNA by translocating in the 3'-5' direction.</text>
        <dbReference type="EC" id="5.6.2.4"/>
    </reaction>
</comment>
<evidence type="ECO:0000256" key="17">
    <source>
        <dbReference type="ARBA" id="ARBA00034808"/>
    </source>
</evidence>
<dbReference type="SMART" id="SM00343">
    <property type="entry name" value="ZnF_C2HC"/>
    <property type="match status" value="1"/>
</dbReference>
<feature type="region of interest" description="Disordered" evidence="24">
    <location>
        <begin position="156"/>
        <end position="176"/>
    </location>
</feature>
<dbReference type="CDD" id="cd22289">
    <property type="entry name" value="RecQL4_SLD2_NTD"/>
    <property type="match status" value="1"/>
</dbReference>
<feature type="compositionally biased region" description="Acidic residues" evidence="24">
    <location>
        <begin position="759"/>
        <end position="774"/>
    </location>
</feature>
<evidence type="ECO:0000259" key="27">
    <source>
        <dbReference type="PROSITE" id="PS51194"/>
    </source>
</evidence>
<feature type="domain" description="CCHC-type" evidence="25">
    <location>
        <begin position="661"/>
        <end position="675"/>
    </location>
</feature>
<evidence type="ECO:0000256" key="18">
    <source>
        <dbReference type="ARBA" id="ARBA00049360"/>
    </source>
</evidence>
<dbReference type="PROSITE" id="PS51194">
    <property type="entry name" value="HELICASE_CTER"/>
    <property type="match status" value="1"/>
</dbReference>
<reference evidence="28" key="1">
    <citation type="submission" date="2014-11" db="EMBL/GenBank/DDBJ databases">
        <authorList>
            <person name="Geib S."/>
        </authorList>
    </citation>
    <scope>NUCLEOTIDE SEQUENCE</scope>
</reference>
<dbReference type="FunFam" id="3.40.50.300:FF:000772">
    <property type="entry name" value="ATP-dependent DNA helicase Q4"/>
    <property type="match status" value="1"/>
</dbReference>
<comment type="subcellular location">
    <subcellularLocation>
        <location evidence="3">Cytoplasm</location>
    </subcellularLocation>
    <subcellularLocation>
        <location evidence="2">Nucleus</location>
    </subcellularLocation>
</comment>
<dbReference type="Pfam" id="PF00270">
    <property type="entry name" value="DEAD"/>
    <property type="match status" value="1"/>
</dbReference>
<dbReference type="InterPro" id="IPR001650">
    <property type="entry name" value="Helicase_C-like"/>
</dbReference>
<feature type="domain" description="Helicase ATP-binding" evidence="26">
    <location>
        <begin position="878"/>
        <end position="1055"/>
    </location>
</feature>
<dbReference type="CDD" id="cd18794">
    <property type="entry name" value="SF2_C_RecQ"/>
    <property type="match status" value="1"/>
</dbReference>
<dbReference type="GO" id="GO:0009378">
    <property type="term" value="F:four-way junction helicase activity"/>
    <property type="evidence" value="ECO:0007669"/>
    <property type="project" value="TreeGrafter"/>
</dbReference>
<feature type="compositionally biased region" description="Basic and acidic residues" evidence="24">
    <location>
        <begin position="162"/>
        <end position="176"/>
    </location>
</feature>
<evidence type="ECO:0000256" key="23">
    <source>
        <dbReference type="PROSITE-ProRule" id="PRU00047"/>
    </source>
</evidence>
<comment type="catalytic activity">
    <reaction evidence="18">
        <text>ATP + H2O = ADP + phosphate + H(+)</text>
        <dbReference type="Rhea" id="RHEA:13065"/>
        <dbReference type="ChEBI" id="CHEBI:15377"/>
        <dbReference type="ChEBI" id="CHEBI:15378"/>
        <dbReference type="ChEBI" id="CHEBI:30616"/>
        <dbReference type="ChEBI" id="CHEBI:43474"/>
        <dbReference type="ChEBI" id="CHEBI:456216"/>
    </reaction>
</comment>
<evidence type="ECO:0000259" key="25">
    <source>
        <dbReference type="PROSITE" id="PS50158"/>
    </source>
</evidence>
<dbReference type="Pfam" id="PF00271">
    <property type="entry name" value="Helicase_C"/>
    <property type="match status" value="1"/>
</dbReference>
<feature type="region of interest" description="Disordered" evidence="24">
    <location>
        <begin position="742"/>
        <end position="774"/>
    </location>
</feature>
<keyword evidence="7" id="KW-0479">Metal-binding</keyword>
<dbReference type="PANTHER" id="PTHR13710:SF108">
    <property type="entry name" value="ATP-DEPENDENT DNA HELICASE Q4"/>
    <property type="match status" value="1"/>
</dbReference>
<dbReference type="EC" id="5.6.2.4" evidence="17"/>
<feature type="region of interest" description="Disordered" evidence="24">
    <location>
        <begin position="418"/>
        <end position="521"/>
    </location>
</feature>
<evidence type="ECO:0000256" key="4">
    <source>
        <dbReference type="ARBA" id="ARBA00005446"/>
    </source>
</evidence>
<evidence type="ECO:0000256" key="10">
    <source>
        <dbReference type="ARBA" id="ARBA00022806"/>
    </source>
</evidence>
<evidence type="ECO:0000256" key="21">
    <source>
        <dbReference type="ARBA" id="ARBA00078242"/>
    </source>
</evidence>
<proteinExistence type="inferred from homology"/>
<dbReference type="FunFam" id="3.40.50.300:FF:001084">
    <property type="entry name" value="RecQ like helicase 4"/>
    <property type="match status" value="1"/>
</dbReference>
<evidence type="ECO:0000256" key="24">
    <source>
        <dbReference type="SAM" id="MobiDB-lite"/>
    </source>
</evidence>
<evidence type="ECO:0000256" key="9">
    <source>
        <dbReference type="ARBA" id="ARBA00022801"/>
    </source>
</evidence>
<dbReference type="SMART" id="SM00487">
    <property type="entry name" value="DEXDc"/>
    <property type="match status" value="1"/>
</dbReference>
<dbReference type="PANTHER" id="PTHR13710">
    <property type="entry name" value="DNA HELICASE RECQ FAMILY MEMBER"/>
    <property type="match status" value="1"/>
</dbReference>
<dbReference type="GO" id="GO:0005524">
    <property type="term" value="F:ATP binding"/>
    <property type="evidence" value="ECO:0007669"/>
    <property type="project" value="UniProtKB-KW"/>
</dbReference>
<keyword evidence="14" id="KW-0413">Isomerase</keyword>
<dbReference type="GO" id="GO:0005737">
    <property type="term" value="C:cytoplasm"/>
    <property type="evidence" value="ECO:0007669"/>
    <property type="project" value="UniProtKB-SubCell"/>
</dbReference>
<evidence type="ECO:0000256" key="8">
    <source>
        <dbReference type="ARBA" id="ARBA00022741"/>
    </source>
</evidence>
<dbReference type="InterPro" id="IPR027417">
    <property type="entry name" value="P-loop_NTPase"/>
</dbReference>
<dbReference type="GO" id="GO:0006260">
    <property type="term" value="P:DNA replication"/>
    <property type="evidence" value="ECO:0007669"/>
    <property type="project" value="InterPro"/>
</dbReference>
<evidence type="ECO:0000256" key="13">
    <source>
        <dbReference type="ARBA" id="ARBA00023125"/>
    </source>
</evidence>
<evidence type="ECO:0000256" key="1">
    <source>
        <dbReference type="ARBA" id="ARBA00001947"/>
    </source>
</evidence>
<dbReference type="Pfam" id="PF11719">
    <property type="entry name" value="Drc1-Sld2"/>
    <property type="match status" value="1"/>
</dbReference>
<evidence type="ECO:0000256" key="19">
    <source>
        <dbReference type="ARBA" id="ARBA00074290"/>
    </source>
</evidence>
<comment type="similarity">
    <text evidence="4">Belongs to the helicase family. RecQ subfamily.</text>
</comment>
<evidence type="ECO:0000256" key="3">
    <source>
        <dbReference type="ARBA" id="ARBA00004496"/>
    </source>
</evidence>
<dbReference type="GO" id="GO:0003677">
    <property type="term" value="F:DNA binding"/>
    <property type="evidence" value="ECO:0007669"/>
    <property type="project" value="UniProtKB-KW"/>
</dbReference>
<evidence type="ECO:0000313" key="28">
    <source>
        <dbReference type="EMBL" id="JAC97882.1"/>
    </source>
</evidence>
<feature type="domain" description="Helicase C-terminal" evidence="27">
    <location>
        <begin position="1086"/>
        <end position="1251"/>
    </location>
</feature>
<keyword evidence="9" id="KW-0378">Hydrolase</keyword>
<evidence type="ECO:0000256" key="15">
    <source>
        <dbReference type="ARBA" id="ARBA00023242"/>
    </source>
</evidence>
<dbReference type="GO" id="GO:0005634">
    <property type="term" value="C:nucleus"/>
    <property type="evidence" value="ECO:0007669"/>
    <property type="project" value="UniProtKB-SubCell"/>
</dbReference>
<keyword evidence="12" id="KW-0067">ATP-binding</keyword>
<evidence type="ECO:0000256" key="7">
    <source>
        <dbReference type="ARBA" id="ARBA00022723"/>
    </source>
</evidence>
<dbReference type="PROSITE" id="PS50158">
    <property type="entry name" value="ZF_CCHC"/>
    <property type="match status" value="1"/>
</dbReference>
<evidence type="ECO:0000256" key="12">
    <source>
        <dbReference type="ARBA" id="ARBA00022840"/>
    </source>
</evidence>
<keyword evidence="11" id="KW-0862">Zinc</keyword>
<dbReference type="Gene3D" id="1.10.10.1460">
    <property type="match status" value="1"/>
</dbReference>
<evidence type="ECO:0000256" key="20">
    <source>
        <dbReference type="ARBA" id="ARBA00076756"/>
    </source>
</evidence>
<keyword evidence="10 28" id="KW-0347">Helicase</keyword>
<keyword evidence="23" id="KW-0863">Zinc-finger</keyword>
<dbReference type="GO" id="GO:0000724">
    <property type="term" value="P:double-strand break repair via homologous recombination"/>
    <property type="evidence" value="ECO:0007669"/>
    <property type="project" value="TreeGrafter"/>
</dbReference>
<keyword evidence="15" id="KW-0539">Nucleus</keyword>
<feature type="compositionally biased region" description="Basic and acidic residues" evidence="24">
    <location>
        <begin position="425"/>
        <end position="434"/>
    </location>
</feature>
<dbReference type="InterPro" id="IPR011545">
    <property type="entry name" value="DEAD/DEAH_box_helicase_dom"/>
</dbReference>
<dbReference type="GO" id="GO:0016787">
    <property type="term" value="F:hydrolase activity"/>
    <property type="evidence" value="ECO:0007669"/>
    <property type="project" value="UniProtKB-KW"/>
</dbReference>
<feature type="compositionally biased region" description="Basic residues" evidence="24">
    <location>
        <begin position="447"/>
        <end position="460"/>
    </location>
</feature>
<comment type="cofactor">
    <cofactor evidence="1">
        <name>Zn(2+)</name>
        <dbReference type="ChEBI" id="CHEBI:29105"/>
    </cofactor>
</comment>
<gene>
    <name evidence="28" type="primary">RECQL4</name>
    <name evidence="28" type="ORF">g.44025</name>
</gene>
<dbReference type="Gene3D" id="3.40.50.300">
    <property type="entry name" value="P-loop containing nucleotide triphosphate hydrolases"/>
    <property type="match status" value="2"/>
</dbReference>
<evidence type="ECO:0000259" key="26">
    <source>
        <dbReference type="PROSITE" id="PS51192"/>
    </source>
</evidence>
<evidence type="ECO:0000256" key="22">
    <source>
        <dbReference type="ARBA" id="ARBA00084018"/>
    </source>
</evidence>
<keyword evidence="6" id="KW-0597">Phosphoprotein</keyword>
<accession>A0A0A1WHM7</accession>
<dbReference type="Pfam" id="PF00098">
    <property type="entry name" value="zf-CCHC"/>
    <property type="match status" value="1"/>
</dbReference>
<keyword evidence="13" id="KW-0238">DNA-binding</keyword>
<sequence>MSDSTYKLKYQKYKIRVKTWERDFKRKFSRVPSKYDIREAPQEIRDSYKMYYKLKTSLLEDTLNDVLDDDGFSVLEISQSQNELETNGESSKMSSSIAALVGDASSSNLLDDLQTPTETKTLHKGVTYADFADKVVKEFDAVEFCELNEKAWGPDQNIQASKAEESVDKSPKEQGALKKPFTSSLCAKLLKGSSFSKRNPRKSLSRANSDVTQLSRQDSLCNTSLQAEVLPDLETILIQKAKEQQSLAAVAVNPLLTGKDSTTQINIDAGWLNRNTIDEGLKGGVEIKTQTVKPLSQTPTVEKRFGLSNINVKTVVPLNITNNIKHEETLKTNVVETKSASANNINLETSAIVNDAVNGDSDSVVSDSGGEEAEQAYVHVAKRRRVLRTIEKNQTNEHSDMSAKNTNTNELKPIAMQEDSNAQEPHQEEVKDFSADEIDDADYSPPKPKKGARKTVKAVKKTATAKEAKQKTKQNNKETSSSQRTARTRATNSKKVNPKAKLEVTATNMEETSEEPDEKPPEAAMLRYTMLLESGDLTSTPRVPSSELEKADDVAQQYINSTHAVVTKPETAVPNRKHTLLPIIDEKRATARKKLEEKIAAGKLNENYVSINLQKKIYARGKRHVNYSKYKKKQWRHKKKIAALAGPDMDMGGCDGGVLTCFTCGQVGHFAAQCKIKGDSLLPLTAQLEEDPSPFPTLEEAERMAAQSAVVAHSRNISKLPAAPNTAIYQNNAEVAENGLEPHINSDDQMSIASKDSNDENSEGDVDVSEGEDDDNVYFESDEEFENINIDEVTTTATQESPIKKYVGHKIPEDFLKKVGLNTNSENGKISDTQFGGITPIYELAADGNVREDIPAEVTDALRMFGHTQFRKGQERAIMRILSGISTLVTLSTGSGKSLCYQLPAYLYSHLRRAITLVISPLVSLMEDQVTGVPHFLRAHCLHTNQTPQQRIKVMEMISAGEVDILLVSPEAVVAGERSTGFGAILRQLPPIAFACIDEAHCVSQWSHNFRPSYLMICKVLKKNLGIQTVLGLTATATLPTRLSIINHLGIPDGERGVISDIPLPDNLLLSVSKDENKDAALLELLLSDRFSDCQSIIVYCTRRDECERIASYLRTCMQDQCNDKNAMEGGKRKRKRTNWAAEPYHAGMPASRRRTIQNAFMRNELRIVVATIAFGMGINKPDLRAVIHYNMPRNYESYVQEIGRAGRDGRPAQCHLFLDARGGDKCELRRHIYSNSIDRHVIRKLLQHVFVPCACAKKESSEAQYQRTQMARENMSKTNACENQRICPGHEIGFSVQRTVETLDIPEENISTLLCYLELDSRWNISVLSNAYTMAKIISYGGAKYLKHAAKECPPLAMAIALEIKQETFKDDANIIEFSVVDVAAAIGWNSGVVKYQLKNLEWNEVDGYPRRSPINVNFHDIGFRLKAPGDFIPEEIDDALDTLYNRTVEQERTQLIQLQYVFQGLSLVAYNNYVPCMSANYAPDRSNQLKGIIRDYFQNDYPKELKLDPDNSNVSDGDIEHDVLSLISMYPDNNFSGRNIARIFHGITSPNFPAVIWGRCKYWRAHSNVDFNRILKLANALIVRRRM</sequence>
<name>A0A0A1WHM7_ZEUCU</name>
<dbReference type="GO" id="GO:0008270">
    <property type="term" value="F:zinc ion binding"/>
    <property type="evidence" value="ECO:0007669"/>
    <property type="project" value="UniProtKB-KW"/>
</dbReference>
<reference evidence="28" key="2">
    <citation type="journal article" date="2015" name="Gigascience">
        <title>Reconstructing a comprehensive transcriptome assembly of a white-pupal translocated strain of the pest fruit fly Bactrocera cucurbitae.</title>
        <authorList>
            <person name="Sim S.B."/>
            <person name="Calla B."/>
            <person name="Hall B."/>
            <person name="DeRego T."/>
            <person name="Geib S.M."/>
        </authorList>
    </citation>
    <scope>NUCLEOTIDE SEQUENCE</scope>
</reference>
<dbReference type="GO" id="GO:0043138">
    <property type="term" value="F:3'-5' DNA helicase activity"/>
    <property type="evidence" value="ECO:0007669"/>
    <property type="project" value="UniProtKB-EC"/>
</dbReference>
<dbReference type="GO" id="GO:0051276">
    <property type="term" value="P:chromosome organization"/>
    <property type="evidence" value="ECO:0007669"/>
    <property type="project" value="UniProtKB-ARBA"/>
</dbReference>
<evidence type="ECO:0000256" key="16">
    <source>
        <dbReference type="ARBA" id="ARBA00034617"/>
    </source>
</evidence>